<accession>A0A141CLE9</accession>
<feature type="transmembrane region" description="Helical" evidence="1">
    <location>
        <begin position="94"/>
        <end position="119"/>
    </location>
</feature>
<reference evidence="2" key="1">
    <citation type="submission" date="2015-03" db="EMBL/GenBank/DDBJ databases">
        <title>Mitochondrial variation in chaetognaths.</title>
        <authorList>
            <person name="Marletaz F."/>
            <person name="Le Parco Y."/>
            <person name="Liu S."/>
            <person name="Peijnenburg K."/>
        </authorList>
    </citation>
    <scope>NUCLEOTIDE SEQUENCE</scope>
    <source>
        <strain evidence="2">SE-S3-73</strain>
    </source>
</reference>
<evidence type="ECO:0000256" key="1">
    <source>
        <dbReference type="SAM" id="Phobius"/>
    </source>
</evidence>
<feature type="transmembrane region" description="Helical" evidence="1">
    <location>
        <begin position="69"/>
        <end position="88"/>
    </location>
</feature>
<keyword evidence="2" id="KW-0496">Mitochondrion</keyword>
<name>A0A141CLE9_9BILA</name>
<dbReference type="EMBL" id="KP899783">
    <property type="protein sequence ID" value="AKS04345.1"/>
    <property type="molecule type" value="Genomic_DNA"/>
</dbReference>
<keyword evidence="1" id="KW-0472">Membrane</keyword>
<dbReference type="AlphaFoldDB" id="A0A141CLE9"/>
<dbReference type="InterPro" id="IPR042106">
    <property type="entry name" value="Nuo/plastoQ_OxRdtase_6_NuoJ"/>
</dbReference>
<dbReference type="Gene3D" id="1.20.120.1200">
    <property type="entry name" value="NADH-ubiquinone/plastoquinone oxidoreductase chain 6, subunit NuoJ"/>
    <property type="match status" value="1"/>
</dbReference>
<organism evidence="2">
    <name type="scientific">Parasagitta elegans</name>
    <dbReference type="NCBI Taxonomy" id="1562708"/>
    <lineage>
        <taxon>Eukaryota</taxon>
        <taxon>Metazoa</taxon>
        <taxon>Spiralia</taxon>
        <taxon>Gnathifera</taxon>
        <taxon>Chaetognatha</taxon>
        <taxon>Sagittoidea</taxon>
        <taxon>Aphragmophora</taxon>
        <taxon>Ctenodontina</taxon>
        <taxon>Sagittidae</taxon>
        <taxon>Parasagitta</taxon>
    </lineage>
</organism>
<geneLocation type="mitochondrion" evidence="2"/>
<protein>
    <submittedName>
        <fullName evidence="2">NADH dehydrogenase subunit 6</fullName>
    </submittedName>
</protein>
<evidence type="ECO:0000313" key="2">
    <source>
        <dbReference type="EMBL" id="AKS04345.1"/>
    </source>
</evidence>
<gene>
    <name evidence="2" type="primary">NADH6</name>
</gene>
<keyword evidence="1" id="KW-0812">Transmembrane</keyword>
<feature type="transmembrane region" description="Helical" evidence="1">
    <location>
        <begin position="7"/>
        <end position="30"/>
    </location>
</feature>
<feature type="transmembrane region" description="Helical" evidence="1">
    <location>
        <begin position="36"/>
        <end position="57"/>
    </location>
</feature>
<sequence length="129" mass="14078">MFGFMFVLVSSPFAAALLFVMTLLLVSVMVGAMDSFLGLIIFIVYLGGALVLFSYCFMLTPLQNSKDSFPTLLLTITFVGANSPLLSQGAMYEFYWVSSLLLSVGLLLFIVMLCVVALIDFSQGSMRVV</sequence>
<keyword evidence="1" id="KW-1133">Transmembrane helix</keyword>
<proteinExistence type="predicted"/>